<comment type="caution">
    <text evidence="2">The sequence shown here is derived from an EMBL/GenBank/DDBJ whole genome shotgun (WGS) entry which is preliminary data.</text>
</comment>
<dbReference type="AlphaFoldDB" id="A0AAI8VKY1"/>
<evidence type="ECO:0000259" key="1">
    <source>
        <dbReference type="Pfam" id="PF20183"/>
    </source>
</evidence>
<evidence type="ECO:0000313" key="3">
    <source>
        <dbReference type="Proteomes" id="UP001295740"/>
    </source>
</evidence>
<feature type="domain" description="DUF6546" evidence="1">
    <location>
        <begin position="244"/>
        <end position="420"/>
    </location>
</feature>
<keyword evidence="3" id="KW-1185">Reference proteome</keyword>
<gene>
    <name evidence="2" type="ORF">KHLLAP_LOCUS7298</name>
</gene>
<dbReference type="Pfam" id="PF20183">
    <property type="entry name" value="DUF6546"/>
    <property type="match status" value="1"/>
</dbReference>
<organism evidence="2 3">
    <name type="scientific">Anthostomella pinea</name>
    <dbReference type="NCBI Taxonomy" id="933095"/>
    <lineage>
        <taxon>Eukaryota</taxon>
        <taxon>Fungi</taxon>
        <taxon>Dikarya</taxon>
        <taxon>Ascomycota</taxon>
        <taxon>Pezizomycotina</taxon>
        <taxon>Sordariomycetes</taxon>
        <taxon>Xylariomycetidae</taxon>
        <taxon>Xylariales</taxon>
        <taxon>Xylariaceae</taxon>
        <taxon>Anthostomella</taxon>
    </lineage>
</organism>
<name>A0AAI8VKY1_9PEZI</name>
<sequence length="458" mass="52831">MAGWNDLPAEIRLMVLRMATNDKKLSNYTTVCKEWQPVFEKANFRAITLLDDEVSELNNILQGRRRTWLRRVCFHIRLPRYRKKLSREPETEEEQDANNAAFTNSLWHLFEVLAAWDRARVESGPSPGLELELQVYSPSDPKKLTGEALLRDDGENRFFDSDLDLDFDDKASLGGPCGLPEVESVTGFRFLRRNRRSLTPAAFLFIISSLPSLTDIKLEPWHQVDQHGQETLDRESAVHMPFWPATLKKVSIFEHFDAFRRDPEEVQEKCPQLGRNLYRLSLRLEECYIAKFADAWDFFEPFFGQQPSPGVRGWDHLCRLSLTSTFIDEREDGESLNALLLAAGRAARYMPQLRLFELWNAESYGAGVFLYSGISELATLTWKSTWEFRMDDGVKARWRDAARKHAGKDLVVEPEELLVNYRGPMRFIHFKLATRGLILDPTSSTDMMGKAAFPPSVW</sequence>
<protein>
    <submittedName>
        <fullName evidence="2">Uu.00g080160.m01.CDS01</fullName>
    </submittedName>
</protein>
<reference evidence="2" key="1">
    <citation type="submission" date="2023-10" db="EMBL/GenBank/DDBJ databases">
        <authorList>
            <person name="Hackl T."/>
        </authorList>
    </citation>
    <scope>NUCLEOTIDE SEQUENCE</scope>
</reference>
<dbReference type="EMBL" id="CAUWAG010000010">
    <property type="protein sequence ID" value="CAJ2506830.1"/>
    <property type="molecule type" value="Genomic_DNA"/>
</dbReference>
<dbReference type="Proteomes" id="UP001295740">
    <property type="component" value="Unassembled WGS sequence"/>
</dbReference>
<proteinExistence type="predicted"/>
<dbReference type="InterPro" id="IPR046676">
    <property type="entry name" value="DUF6546"/>
</dbReference>
<accession>A0AAI8VKY1</accession>
<evidence type="ECO:0000313" key="2">
    <source>
        <dbReference type="EMBL" id="CAJ2506830.1"/>
    </source>
</evidence>